<dbReference type="RefSeq" id="WP_135390351.1">
    <property type="nucleotide sequence ID" value="NZ_PGGK01000014.1"/>
</dbReference>
<dbReference type="PANTHER" id="PTHR43774:SF1">
    <property type="entry name" value="PEPTIDE METHIONINE SULFOXIDE REDUCTASE MSRA 2"/>
    <property type="match status" value="1"/>
</dbReference>
<proteinExistence type="inferred from homology"/>
<reference evidence="4 5" key="1">
    <citation type="submission" date="2017-11" db="EMBL/GenBank/DDBJ databases">
        <title>Isolation and Characterization of Methanogenic Archaea from Saline Meromictic Lake at Siberia.</title>
        <authorList>
            <person name="Shen Y."/>
            <person name="Huang H.-H."/>
            <person name="Lai M.-C."/>
            <person name="Chen S.-C."/>
        </authorList>
    </citation>
    <scope>NUCLEOTIDE SEQUENCE [LARGE SCALE GENOMIC DNA]</scope>
    <source>
        <strain evidence="4 5">SY-01</strain>
    </source>
</reference>
<comment type="function">
    <text evidence="2">Has an important function as a repair enzyme for proteins that have been inactivated by oxidation. Catalyzes the reversible oxidation-reduction of methionine sulfoxide in proteins to methionine.</text>
</comment>
<dbReference type="InterPro" id="IPR036509">
    <property type="entry name" value="Met_Sox_Rdtase_MsrA_sf"/>
</dbReference>
<dbReference type="Proteomes" id="UP000297295">
    <property type="component" value="Unassembled WGS sequence"/>
</dbReference>
<evidence type="ECO:0000313" key="4">
    <source>
        <dbReference type="EMBL" id="TGC07521.1"/>
    </source>
</evidence>
<evidence type="ECO:0000256" key="2">
    <source>
        <dbReference type="HAMAP-Rule" id="MF_01401"/>
    </source>
</evidence>
<dbReference type="Gene3D" id="3.30.1060.10">
    <property type="entry name" value="Peptide methionine sulphoxide reductase MsrA"/>
    <property type="match status" value="1"/>
</dbReference>
<dbReference type="NCBIfam" id="TIGR00401">
    <property type="entry name" value="msrA"/>
    <property type="match status" value="1"/>
</dbReference>
<feature type="domain" description="Peptide methionine sulphoxide reductase MsrA" evidence="3">
    <location>
        <begin position="15"/>
        <end position="165"/>
    </location>
</feature>
<dbReference type="AlphaFoldDB" id="A0A4E0PV85"/>
<dbReference type="Pfam" id="PF01625">
    <property type="entry name" value="PMSR"/>
    <property type="match status" value="1"/>
</dbReference>
<dbReference type="EMBL" id="PGGK01000014">
    <property type="protein sequence ID" value="TGC07521.1"/>
    <property type="molecule type" value="Genomic_DNA"/>
</dbReference>
<evidence type="ECO:0000313" key="5">
    <source>
        <dbReference type="Proteomes" id="UP000297295"/>
    </source>
</evidence>
<organism evidence="4 5">
    <name type="scientific">Methanolobus halotolerans</name>
    <dbReference type="NCBI Taxonomy" id="2052935"/>
    <lineage>
        <taxon>Archaea</taxon>
        <taxon>Methanobacteriati</taxon>
        <taxon>Methanobacteriota</taxon>
        <taxon>Stenosarchaea group</taxon>
        <taxon>Methanomicrobia</taxon>
        <taxon>Methanosarcinales</taxon>
        <taxon>Methanosarcinaceae</taxon>
        <taxon>Methanolobus</taxon>
    </lineage>
</organism>
<feature type="active site" evidence="2">
    <location>
        <position position="21"/>
    </location>
</feature>
<keyword evidence="1 2" id="KW-0560">Oxidoreductase</keyword>
<comment type="caution">
    <text evidence="4">The sequence shown here is derived from an EMBL/GenBank/DDBJ whole genome shotgun (WGS) entry which is preliminary data.</text>
</comment>
<evidence type="ECO:0000259" key="3">
    <source>
        <dbReference type="Pfam" id="PF01625"/>
    </source>
</evidence>
<comment type="catalytic activity">
    <reaction evidence="2">
        <text>[thioredoxin]-disulfide + L-methionine + H2O = L-methionine (S)-S-oxide + [thioredoxin]-dithiol</text>
        <dbReference type="Rhea" id="RHEA:19993"/>
        <dbReference type="Rhea" id="RHEA-COMP:10698"/>
        <dbReference type="Rhea" id="RHEA-COMP:10700"/>
        <dbReference type="ChEBI" id="CHEBI:15377"/>
        <dbReference type="ChEBI" id="CHEBI:29950"/>
        <dbReference type="ChEBI" id="CHEBI:50058"/>
        <dbReference type="ChEBI" id="CHEBI:57844"/>
        <dbReference type="ChEBI" id="CHEBI:58772"/>
        <dbReference type="EC" id="1.8.4.11"/>
    </reaction>
</comment>
<protein>
    <recommendedName>
        <fullName evidence="2">Peptide methionine sulfoxide reductase MsrA</fullName>
        <shortName evidence="2">Protein-methionine-S-oxide reductase</shortName>
        <ecNumber evidence="2">1.8.4.11</ecNumber>
    </recommendedName>
    <alternativeName>
        <fullName evidence="2">Peptide-methionine (S)-S-oxide reductase</fullName>
        <shortName evidence="2">Peptide Met(O) reductase</shortName>
    </alternativeName>
</protein>
<comment type="similarity">
    <text evidence="2">Belongs to the MsrA Met sulfoxide reductase family.</text>
</comment>
<comment type="catalytic activity">
    <reaction evidence="2">
        <text>L-methionyl-[protein] + [thioredoxin]-disulfide + H2O = L-methionyl-(S)-S-oxide-[protein] + [thioredoxin]-dithiol</text>
        <dbReference type="Rhea" id="RHEA:14217"/>
        <dbReference type="Rhea" id="RHEA-COMP:10698"/>
        <dbReference type="Rhea" id="RHEA-COMP:10700"/>
        <dbReference type="Rhea" id="RHEA-COMP:12313"/>
        <dbReference type="Rhea" id="RHEA-COMP:12315"/>
        <dbReference type="ChEBI" id="CHEBI:15377"/>
        <dbReference type="ChEBI" id="CHEBI:16044"/>
        <dbReference type="ChEBI" id="CHEBI:29950"/>
        <dbReference type="ChEBI" id="CHEBI:44120"/>
        <dbReference type="ChEBI" id="CHEBI:50058"/>
        <dbReference type="EC" id="1.8.4.11"/>
    </reaction>
</comment>
<dbReference type="OrthoDB" id="7150at2157"/>
<name>A0A4E0PV85_9EURY</name>
<keyword evidence="5" id="KW-1185">Reference proteome</keyword>
<dbReference type="HAMAP" id="MF_01401">
    <property type="entry name" value="MsrA"/>
    <property type="match status" value="1"/>
</dbReference>
<dbReference type="InterPro" id="IPR002569">
    <property type="entry name" value="Met_Sox_Rdtase_MsrA_dom"/>
</dbReference>
<dbReference type="GO" id="GO:0008113">
    <property type="term" value="F:peptide-methionine (S)-S-oxide reductase activity"/>
    <property type="evidence" value="ECO:0007669"/>
    <property type="project" value="UniProtKB-UniRule"/>
</dbReference>
<gene>
    <name evidence="2 4" type="primary">msrA</name>
    <name evidence="4" type="ORF">CUN85_10970</name>
</gene>
<dbReference type="SUPFAM" id="SSF55068">
    <property type="entry name" value="Peptide methionine sulfoxide reductase"/>
    <property type="match status" value="1"/>
</dbReference>
<sequence>MKSKEELLSEGNEIATFAAGCFWGVEATFRNVKGVKYTQVGYTGGDFDNPGYKDVCSGKTGHTEAVEVIFDPEVVSYDKLLEVFWAMHDPTTPNRQGPDIGSQYRSAIFYHNEEQRNAALASKINLQRTGEYKTGIVTEIVPADTFYRAEEYHQQYFEKTGRGGCSI</sequence>
<dbReference type="PANTHER" id="PTHR43774">
    <property type="entry name" value="PEPTIDE METHIONINE SULFOXIDE REDUCTASE"/>
    <property type="match status" value="1"/>
</dbReference>
<dbReference type="GO" id="GO:0033744">
    <property type="term" value="F:L-methionine:thioredoxin-disulfide S-oxidoreductase activity"/>
    <property type="evidence" value="ECO:0007669"/>
    <property type="project" value="RHEA"/>
</dbReference>
<evidence type="ECO:0000256" key="1">
    <source>
        <dbReference type="ARBA" id="ARBA00023002"/>
    </source>
</evidence>
<accession>A0A4E0PV85</accession>
<dbReference type="EC" id="1.8.4.11" evidence="2"/>